<evidence type="ECO:0000313" key="3">
    <source>
        <dbReference type="Proteomes" id="UP000438476"/>
    </source>
</evidence>
<evidence type="ECO:0000259" key="1">
    <source>
        <dbReference type="Pfam" id="PF21777"/>
    </source>
</evidence>
<accession>A0A6I4T7Z5</accession>
<keyword evidence="3" id="KW-1185">Reference proteome</keyword>
<dbReference type="EMBL" id="WTYT01000006">
    <property type="protein sequence ID" value="MXO66907.1"/>
    <property type="molecule type" value="Genomic_DNA"/>
</dbReference>
<gene>
    <name evidence="2" type="ORF">GRI91_14165</name>
</gene>
<feature type="domain" description="Short chain dehydrogenase-like proteobacteria" evidence="1">
    <location>
        <begin position="6"/>
        <end position="115"/>
    </location>
</feature>
<dbReference type="Proteomes" id="UP000438476">
    <property type="component" value="Unassembled WGS sequence"/>
</dbReference>
<dbReference type="Pfam" id="PF21777">
    <property type="entry name" value="SDR-like"/>
    <property type="match status" value="1"/>
</dbReference>
<dbReference type="AlphaFoldDB" id="A0A6I4T7Z5"/>
<protein>
    <recommendedName>
        <fullName evidence="1">Short chain dehydrogenase-like proteobacteria domain-containing protein</fullName>
    </recommendedName>
</protein>
<comment type="caution">
    <text evidence="2">The sequence shown here is derived from an EMBL/GenBank/DDBJ whole genome shotgun (WGS) entry which is preliminary data.</text>
</comment>
<name>A0A6I4T7Z5_9SPHN</name>
<evidence type="ECO:0000313" key="2">
    <source>
        <dbReference type="EMBL" id="MXO66907.1"/>
    </source>
</evidence>
<reference evidence="2 3" key="1">
    <citation type="submission" date="2019-12" db="EMBL/GenBank/DDBJ databases">
        <title>Genomic-based taxomic classification of the family Erythrobacteraceae.</title>
        <authorList>
            <person name="Xu L."/>
        </authorList>
    </citation>
    <scope>NUCLEOTIDE SEQUENCE [LARGE SCALE GENOMIC DNA]</scope>
    <source>
        <strain evidence="2 3">LMG 29518</strain>
    </source>
</reference>
<dbReference type="RefSeq" id="WP_160737337.1">
    <property type="nucleotide sequence ID" value="NZ_WTYT01000006.1"/>
</dbReference>
<sequence length="117" mass="12471">MQEVLRVSVPAGGELQAASAFYDTELPRVRAHLTRLREQSAAAALLVCFIDPAQERVSAQHGWRLAAIQQLARDYAPLRVNGLQENGGAGANDAAVDETAEWLQGASGITGQLFTLG</sequence>
<dbReference type="OrthoDB" id="7409402at2"/>
<organism evidence="2 3">
    <name type="scientific">Altericroceibacterium endophyticum</name>
    <dbReference type="NCBI Taxonomy" id="1808508"/>
    <lineage>
        <taxon>Bacteria</taxon>
        <taxon>Pseudomonadati</taxon>
        <taxon>Pseudomonadota</taxon>
        <taxon>Alphaproteobacteria</taxon>
        <taxon>Sphingomonadales</taxon>
        <taxon>Erythrobacteraceae</taxon>
        <taxon>Altericroceibacterium</taxon>
    </lineage>
</organism>
<dbReference type="InterPro" id="IPR048623">
    <property type="entry name" value="SDR-like_proteobact"/>
</dbReference>
<proteinExistence type="predicted"/>